<dbReference type="GO" id="GO:0005789">
    <property type="term" value="C:endoplasmic reticulum membrane"/>
    <property type="evidence" value="ECO:0000318"/>
    <property type="project" value="GO_Central"/>
</dbReference>
<dbReference type="Proteomes" id="UP000001514">
    <property type="component" value="Unassembled WGS sequence"/>
</dbReference>
<dbReference type="OMA" id="MWMPESD"/>
<keyword evidence="4 7" id="KW-1133">Transmembrane helix</keyword>
<dbReference type="InParanoid" id="D8QP14"/>
<dbReference type="GO" id="GO:0019915">
    <property type="term" value="P:lipid storage"/>
    <property type="evidence" value="ECO:0000318"/>
    <property type="project" value="GO_Central"/>
</dbReference>
<evidence type="ECO:0000313" key="9">
    <source>
        <dbReference type="Proteomes" id="UP000001514"/>
    </source>
</evidence>
<evidence type="ECO:0000313" key="8">
    <source>
        <dbReference type="EMBL" id="EFJ38202.1"/>
    </source>
</evidence>
<dbReference type="eggNOG" id="KOG4200">
    <property type="taxonomic scope" value="Eukaryota"/>
</dbReference>
<dbReference type="PANTHER" id="PTHR21212:SF0">
    <property type="entry name" value="SEIPIN"/>
    <property type="match status" value="1"/>
</dbReference>
<dbReference type="InterPro" id="IPR009617">
    <property type="entry name" value="Seipin"/>
</dbReference>
<feature type="non-terminal residue" evidence="8">
    <location>
        <position position="1"/>
    </location>
</feature>
<proteinExistence type="predicted"/>
<evidence type="ECO:0000256" key="2">
    <source>
        <dbReference type="ARBA" id="ARBA00022692"/>
    </source>
</evidence>
<feature type="transmembrane region" description="Helical" evidence="7">
    <location>
        <begin position="16"/>
        <end position="39"/>
    </location>
</feature>
<dbReference type="AlphaFoldDB" id="D8QP14"/>
<evidence type="ECO:0008006" key="10">
    <source>
        <dbReference type="Google" id="ProtNLM"/>
    </source>
</evidence>
<keyword evidence="5" id="KW-0443">Lipid metabolism</keyword>
<dbReference type="CDD" id="cd23995">
    <property type="entry name" value="Seipin_BSCL2_like"/>
    <property type="match status" value="1"/>
</dbReference>
<comment type="subcellular location">
    <subcellularLocation>
        <location evidence="1">Endoplasmic reticulum membrane</location>
        <topology evidence="1">Multi-pass membrane protein</topology>
    </subcellularLocation>
</comment>
<organism evidence="9">
    <name type="scientific">Selaginella moellendorffii</name>
    <name type="common">Spikemoss</name>
    <dbReference type="NCBI Taxonomy" id="88036"/>
    <lineage>
        <taxon>Eukaryota</taxon>
        <taxon>Viridiplantae</taxon>
        <taxon>Streptophyta</taxon>
        <taxon>Embryophyta</taxon>
        <taxon>Tracheophyta</taxon>
        <taxon>Lycopodiopsida</taxon>
        <taxon>Selaginellales</taxon>
        <taxon>Selaginellaceae</taxon>
        <taxon>Selaginella</taxon>
    </lineage>
</organism>
<dbReference type="EMBL" id="GL377565">
    <property type="protein sequence ID" value="EFJ38202.1"/>
    <property type="molecule type" value="Genomic_DNA"/>
</dbReference>
<dbReference type="GO" id="GO:0006629">
    <property type="term" value="P:lipid metabolic process"/>
    <property type="evidence" value="ECO:0007669"/>
    <property type="project" value="UniProtKB-KW"/>
</dbReference>
<dbReference type="GO" id="GO:0140042">
    <property type="term" value="P:lipid droplet formation"/>
    <property type="evidence" value="ECO:0007669"/>
    <property type="project" value="UniProtKB-ARBA"/>
</dbReference>
<evidence type="ECO:0000256" key="7">
    <source>
        <dbReference type="SAM" id="Phobius"/>
    </source>
</evidence>
<dbReference type="STRING" id="88036.D8QP14"/>
<feature type="non-terminal residue" evidence="8">
    <location>
        <position position="260"/>
    </location>
</feature>
<dbReference type="Pfam" id="PF06775">
    <property type="entry name" value="Seipin"/>
    <property type="match status" value="1"/>
</dbReference>
<gene>
    <name evidence="8" type="ORF">SELMODRAFT_71057</name>
</gene>
<dbReference type="Gramene" id="EFJ38202">
    <property type="protein sequence ID" value="EFJ38202"/>
    <property type="gene ID" value="SELMODRAFT_71057"/>
</dbReference>
<feature type="transmembrane region" description="Helical" evidence="7">
    <location>
        <begin position="235"/>
        <end position="259"/>
    </location>
</feature>
<evidence type="ECO:0000256" key="3">
    <source>
        <dbReference type="ARBA" id="ARBA00022824"/>
    </source>
</evidence>
<dbReference type="GO" id="GO:0034389">
    <property type="term" value="P:lipid droplet organization"/>
    <property type="evidence" value="ECO:0000318"/>
    <property type="project" value="GO_Central"/>
</dbReference>
<reference evidence="8 9" key="1">
    <citation type="journal article" date="2011" name="Science">
        <title>The Selaginella genome identifies genetic changes associated with the evolution of vascular plants.</title>
        <authorList>
            <person name="Banks J.A."/>
            <person name="Nishiyama T."/>
            <person name="Hasebe M."/>
            <person name="Bowman J.L."/>
            <person name="Gribskov M."/>
            <person name="dePamphilis C."/>
            <person name="Albert V.A."/>
            <person name="Aono N."/>
            <person name="Aoyama T."/>
            <person name="Ambrose B.A."/>
            <person name="Ashton N.W."/>
            <person name="Axtell M.J."/>
            <person name="Barker E."/>
            <person name="Barker M.S."/>
            <person name="Bennetzen J.L."/>
            <person name="Bonawitz N.D."/>
            <person name="Chapple C."/>
            <person name="Cheng C."/>
            <person name="Correa L.G."/>
            <person name="Dacre M."/>
            <person name="DeBarry J."/>
            <person name="Dreyer I."/>
            <person name="Elias M."/>
            <person name="Engstrom E.M."/>
            <person name="Estelle M."/>
            <person name="Feng L."/>
            <person name="Finet C."/>
            <person name="Floyd S.K."/>
            <person name="Frommer W.B."/>
            <person name="Fujita T."/>
            <person name="Gramzow L."/>
            <person name="Gutensohn M."/>
            <person name="Harholt J."/>
            <person name="Hattori M."/>
            <person name="Heyl A."/>
            <person name="Hirai T."/>
            <person name="Hiwatashi Y."/>
            <person name="Ishikawa M."/>
            <person name="Iwata M."/>
            <person name="Karol K.G."/>
            <person name="Koehler B."/>
            <person name="Kolukisaoglu U."/>
            <person name="Kubo M."/>
            <person name="Kurata T."/>
            <person name="Lalonde S."/>
            <person name="Li K."/>
            <person name="Li Y."/>
            <person name="Litt A."/>
            <person name="Lyons E."/>
            <person name="Manning G."/>
            <person name="Maruyama T."/>
            <person name="Michael T.P."/>
            <person name="Mikami K."/>
            <person name="Miyazaki S."/>
            <person name="Morinaga S."/>
            <person name="Murata T."/>
            <person name="Mueller-Roeber B."/>
            <person name="Nelson D.R."/>
            <person name="Obara M."/>
            <person name="Oguri Y."/>
            <person name="Olmstead R.G."/>
            <person name="Onodera N."/>
            <person name="Petersen B.L."/>
            <person name="Pils B."/>
            <person name="Prigge M."/>
            <person name="Rensing S.A."/>
            <person name="Riano-Pachon D.M."/>
            <person name="Roberts A.W."/>
            <person name="Sato Y."/>
            <person name="Scheller H.V."/>
            <person name="Schulz B."/>
            <person name="Schulz C."/>
            <person name="Shakirov E.V."/>
            <person name="Shibagaki N."/>
            <person name="Shinohara N."/>
            <person name="Shippen D.E."/>
            <person name="Soerensen I."/>
            <person name="Sotooka R."/>
            <person name="Sugimoto N."/>
            <person name="Sugita M."/>
            <person name="Sumikawa N."/>
            <person name="Tanurdzic M."/>
            <person name="Theissen G."/>
            <person name="Ulvskov P."/>
            <person name="Wakazuki S."/>
            <person name="Weng J.K."/>
            <person name="Willats W.W."/>
            <person name="Wipf D."/>
            <person name="Wolf P.G."/>
            <person name="Yang L."/>
            <person name="Zimmer A.D."/>
            <person name="Zhu Q."/>
            <person name="Mitros T."/>
            <person name="Hellsten U."/>
            <person name="Loque D."/>
            <person name="Otillar R."/>
            <person name="Salamov A."/>
            <person name="Schmutz J."/>
            <person name="Shapiro H."/>
            <person name="Lindquist E."/>
            <person name="Lucas S."/>
            <person name="Rokhsar D."/>
            <person name="Grigoriev I.V."/>
        </authorList>
    </citation>
    <scope>NUCLEOTIDE SEQUENCE [LARGE SCALE GENOMIC DNA]</scope>
</reference>
<dbReference type="HOGENOM" id="CLU_035656_0_2_1"/>
<evidence type="ECO:0000256" key="1">
    <source>
        <dbReference type="ARBA" id="ARBA00004477"/>
    </source>
</evidence>
<evidence type="ECO:0000256" key="6">
    <source>
        <dbReference type="ARBA" id="ARBA00023136"/>
    </source>
</evidence>
<protein>
    <recommendedName>
        <fullName evidence="10">Seipin</fullName>
    </recommendedName>
</protein>
<evidence type="ECO:0000256" key="5">
    <source>
        <dbReference type="ARBA" id="ARBA00023098"/>
    </source>
</evidence>
<dbReference type="KEGG" id="smo:SELMODRAFT_71057"/>
<keyword evidence="3" id="KW-0256">Endoplasmic reticulum</keyword>
<evidence type="ECO:0000256" key="4">
    <source>
        <dbReference type="ARBA" id="ARBA00022989"/>
    </source>
</evidence>
<keyword evidence="9" id="KW-1185">Reference proteome</keyword>
<sequence length="260" mass="29086">AAADIGPKVSRMVKRMGYGVLSAAYVFMLLNLLLVPAILMDVVLMSRLVEEPVQLRESINFDYTEARPSARVPLFPQVVTDKSVSSLKAWAIPKTHSFHITATLQLPESDHNMRLGMFQVRMEILAVNGVVLSRFTHPCMLRYRSRPIRYAKTAMLAVPLILGLEVESQTLVLKLVEAYEERSSSSYPGSAKILLEPRAGFGPGAGLPEIYNAEVLVQSQLPWLKSVLYKWKWTCYVWGAVLIFVLEVAAMVCCCRNVLL</sequence>
<name>D8QP14_SELML</name>
<keyword evidence="2 7" id="KW-0812">Transmembrane</keyword>
<accession>D8QP14</accession>
<dbReference type="FunCoup" id="D8QP14">
    <property type="interactions" value="494"/>
</dbReference>
<keyword evidence="6 7" id="KW-0472">Membrane</keyword>
<dbReference type="PANTHER" id="PTHR21212">
    <property type="entry name" value="BERNARDINELLI-SEIP CONGENITAL LIPODYSTROPHY 2 HOMOLOG BSCL2 PROTEIN"/>
    <property type="match status" value="1"/>
</dbReference>